<evidence type="ECO:0008006" key="3">
    <source>
        <dbReference type="Google" id="ProtNLM"/>
    </source>
</evidence>
<dbReference type="OrthoDB" id="6829668at2"/>
<dbReference type="RefSeq" id="WP_141622049.1">
    <property type="nucleotide sequence ID" value="NZ_CP041242.1"/>
</dbReference>
<dbReference type="EMBL" id="CP041242">
    <property type="protein sequence ID" value="QDH68706.1"/>
    <property type="molecule type" value="Genomic_DNA"/>
</dbReference>
<sequence length="303" mass="33244">MAKSTALYFTDVIAIGPREALFAGHLYLEGAEPTVTRVMMLDEEDWFHVYDIPEVVCSGLQRAARPGQKKGDFCFLGRSGLLREHPSGLAHRDAHLDIDTPYLMGMSEIKGELYACGTQNQVLRTSKGVWQRIDQGIYTPLGDEVTACLNAIAGFSPHDLYAVGDTGAIWHWDGQAWRESPGPTCLPLYCVHCATDGTVYIGGAGGVLLKGNTETGWTDIGNADLCSEVLEDMAEFDGKLYVTATDQLLEYDGIRLRETKVPVKGKKAYYAIDAKADVMWVVGDESVLSFDGGAWRRHVCPEN</sequence>
<keyword evidence="2" id="KW-1185">Reference proteome</keyword>
<protein>
    <recommendedName>
        <fullName evidence="3">WD40 repeat domain-containing protein</fullName>
    </recommendedName>
</protein>
<gene>
    <name evidence="1" type="ORF">FKV23_00175</name>
</gene>
<dbReference type="Proteomes" id="UP000317199">
    <property type="component" value="Chromosome"/>
</dbReference>
<evidence type="ECO:0000313" key="1">
    <source>
        <dbReference type="EMBL" id="QDH68706.1"/>
    </source>
</evidence>
<dbReference type="AlphaFoldDB" id="A0A514BMU4"/>
<organism evidence="1 2">
    <name type="scientific">Marilutibacter alkalisoli</name>
    <dbReference type="NCBI Taxonomy" id="2591633"/>
    <lineage>
        <taxon>Bacteria</taxon>
        <taxon>Pseudomonadati</taxon>
        <taxon>Pseudomonadota</taxon>
        <taxon>Gammaproteobacteria</taxon>
        <taxon>Lysobacterales</taxon>
        <taxon>Lysobacteraceae</taxon>
        <taxon>Marilutibacter</taxon>
    </lineage>
</organism>
<evidence type="ECO:0000313" key="2">
    <source>
        <dbReference type="Proteomes" id="UP000317199"/>
    </source>
</evidence>
<dbReference type="KEGG" id="lyj:FKV23_00175"/>
<accession>A0A514BMU4</accession>
<name>A0A514BMU4_9GAMM</name>
<reference evidence="1 2" key="1">
    <citation type="submission" date="2019-06" db="EMBL/GenBank/DDBJ databases">
        <title>Lysobacter alkalisoli sp. nov. isolated from saline-alkali soil.</title>
        <authorList>
            <person name="Sun J.-Q."/>
            <person name="Xu L."/>
        </authorList>
    </citation>
    <scope>NUCLEOTIDE SEQUENCE [LARGE SCALE GENOMIC DNA]</scope>
    <source>
        <strain evidence="1 2">SJ-36</strain>
    </source>
</reference>
<proteinExistence type="predicted"/>